<dbReference type="InterPro" id="IPR038324">
    <property type="entry name" value="Rpb4/RPC9_sf"/>
</dbReference>
<dbReference type="PANTHER" id="PTHR21297">
    <property type="entry name" value="DNA-DIRECTED RNA POLYMERASE II"/>
    <property type="match status" value="1"/>
</dbReference>
<dbReference type="EMBL" id="CAUOFW020001864">
    <property type="protein sequence ID" value="CAK9149354.1"/>
    <property type="molecule type" value="Genomic_DNA"/>
</dbReference>
<accession>A0ABC8RWJ8</accession>
<gene>
    <name evidence="1" type="ORF">ILEXP_LOCUS17397</name>
</gene>
<keyword evidence="2" id="KW-1185">Reference proteome</keyword>
<dbReference type="SUPFAM" id="SSF47819">
    <property type="entry name" value="HRDC-like"/>
    <property type="match status" value="1"/>
</dbReference>
<evidence type="ECO:0000313" key="1">
    <source>
        <dbReference type="EMBL" id="CAK9149354.1"/>
    </source>
</evidence>
<reference evidence="1 2" key="1">
    <citation type="submission" date="2024-02" db="EMBL/GenBank/DDBJ databases">
        <authorList>
            <person name="Vignale AGUSTIN F."/>
            <person name="Sosa J E."/>
            <person name="Modenutti C."/>
        </authorList>
    </citation>
    <scope>NUCLEOTIDE SEQUENCE [LARGE SCALE GENOMIC DNA]</scope>
</reference>
<dbReference type="InterPro" id="IPR045222">
    <property type="entry name" value="Rpb4-like"/>
</dbReference>
<dbReference type="Gene3D" id="1.20.1250.40">
    <property type="match status" value="1"/>
</dbReference>
<protein>
    <submittedName>
        <fullName evidence="1">Uncharacterized protein</fullName>
    </submittedName>
</protein>
<dbReference type="Proteomes" id="UP001642360">
    <property type="component" value="Unassembled WGS sequence"/>
</dbReference>
<name>A0ABC8RWJ8_9AQUA</name>
<proteinExistence type="predicted"/>
<organism evidence="1 2">
    <name type="scientific">Ilex paraguariensis</name>
    <name type="common">yerba mate</name>
    <dbReference type="NCBI Taxonomy" id="185542"/>
    <lineage>
        <taxon>Eukaryota</taxon>
        <taxon>Viridiplantae</taxon>
        <taxon>Streptophyta</taxon>
        <taxon>Embryophyta</taxon>
        <taxon>Tracheophyta</taxon>
        <taxon>Spermatophyta</taxon>
        <taxon>Magnoliopsida</taxon>
        <taxon>eudicotyledons</taxon>
        <taxon>Gunneridae</taxon>
        <taxon>Pentapetalae</taxon>
        <taxon>asterids</taxon>
        <taxon>campanulids</taxon>
        <taxon>Aquifoliales</taxon>
        <taxon>Aquifoliaceae</taxon>
        <taxon>Ilex</taxon>
    </lineage>
</organism>
<dbReference type="AlphaFoldDB" id="A0ABC8RWJ8"/>
<comment type="caution">
    <text evidence="1">The sequence shown here is derived from an EMBL/GenBank/DDBJ whole genome shotgun (WGS) entry which is preliminary data.</text>
</comment>
<dbReference type="InterPro" id="IPR010997">
    <property type="entry name" value="HRDC-like_sf"/>
</dbReference>
<evidence type="ECO:0000313" key="2">
    <source>
        <dbReference type="Proteomes" id="UP001642360"/>
    </source>
</evidence>
<sequence length="136" mass="14716">MGTIEIWAELLENAKCLMDCEAVEILQGIQVQMVILSEDPAIKIPISFDRGLQYAKRGSHYTSPHSVRRVLENSALKQHNVSDGEVSMIANVGPESVEEVFALVPSLKVKEMVLCGAGGTSDAKQVMVGYLDAAAK</sequence>